<proteinExistence type="predicted"/>
<dbReference type="EMBL" id="QFYR01000004">
    <property type="protein sequence ID" value="RAK51497.1"/>
    <property type="molecule type" value="Genomic_DNA"/>
</dbReference>
<protein>
    <submittedName>
        <fullName evidence="1">Uncharacterized protein</fullName>
    </submittedName>
</protein>
<comment type="caution">
    <text evidence="1">The sequence shown here is derived from an EMBL/GenBank/DDBJ whole genome shotgun (WGS) entry which is preliminary data.</text>
</comment>
<keyword evidence="2" id="KW-1185">Reference proteome</keyword>
<organism evidence="1 2">
    <name type="scientific">Phenylobacterium deserti</name>
    <dbReference type="NCBI Taxonomy" id="1914756"/>
    <lineage>
        <taxon>Bacteria</taxon>
        <taxon>Pseudomonadati</taxon>
        <taxon>Pseudomonadota</taxon>
        <taxon>Alphaproteobacteria</taxon>
        <taxon>Caulobacterales</taxon>
        <taxon>Caulobacteraceae</taxon>
        <taxon>Phenylobacterium</taxon>
    </lineage>
</organism>
<evidence type="ECO:0000313" key="2">
    <source>
        <dbReference type="Proteomes" id="UP000249725"/>
    </source>
</evidence>
<dbReference type="SUPFAM" id="SSF117074">
    <property type="entry name" value="Hypothetical protein PA1324"/>
    <property type="match status" value="1"/>
</dbReference>
<dbReference type="Proteomes" id="UP000249725">
    <property type="component" value="Unassembled WGS sequence"/>
</dbReference>
<gene>
    <name evidence="1" type="ORF">DJ018_16325</name>
</gene>
<dbReference type="AlphaFoldDB" id="A0A328AAN8"/>
<accession>A0A328AAN8</accession>
<name>A0A328AAN8_9CAUL</name>
<evidence type="ECO:0000313" key="1">
    <source>
        <dbReference type="EMBL" id="RAK51497.1"/>
    </source>
</evidence>
<sequence length="89" mass="9801">MIMLYQSPERAAQPVEAVRARTPAGPSDDYSAFVRRATCDSTDRFSFTGVPDGAWYVITTARPVAHSGQTMALMRRVVVRNGRVANVEL</sequence>
<reference evidence="2" key="1">
    <citation type="submission" date="2018-05" db="EMBL/GenBank/DDBJ databases">
        <authorList>
            <person name="Li X."/>
        </authorList>
    </citation>
    <scope>NUCLEOTIDE SEQUENCE [LARGE SCALE GENOMIC DNA]</scope>
    <source>
        <strain evidence="2">YIM 73061</strain>
    </source>
</reference>